<sequence>MRNLLCFSVLVATISASGDVAPATTPSVERITTGAGPQWHNLDGKMVTLSQSNGGISFASPGYPWLSTPSPSYTTIQYSTPGHTIKGLSVCLRYTIDYRQPRYGPTYLFTFGPSRTLRLRFVGNNQYILLLNGYSLYLNTDLFLWPNTEQTLWTKICLKIDSGKNVVQMFSGRQASIRKILPFSFVWSGQPVIEFSGFDGQVTDVQVWDYPLSNKEILRYMNPYMLGPLVGSVLKWSHISYSVRGNVLLEDTYENQVKKPDMGKLFLLGGKRKISRMGQPKMIRNQWI</sequence>
<evidence type="ECO:0000256" key="3">
    <source>
        <dbReference type="SAM" id="SignalP"/>
    </source>
</evidence>
<dbReference type="SUPFAM" id="SSF49899">
    <property type="entry name" value="Concanavalin A-like lectins/glucanases"/>
    <property type="match status" value="1"/>
</dbReference>
<keyword evidence="3" id="KW-0732">Signal</keyword>
<keyword evidence="6" id="KW-1185">Reference proteome</keyword>
<feature type="chain" id="PRO_5021442361" description="Pentraxin (PTX) domain-containing protein" evidence="3">
    <location>
        <begin position="17"/>
        <end position="288"/>
    </location>
</feature>
<organism evidence="5 6">
    <name type="scientific">Takifugu bimaculatus</name>
    <dbReference type="NCBI Taxonomy" id="433685"/>
    <lineage>
        <taxon>Eukaryota</taxon>
        <taxon>Metazoa</taxon>
        <taxon>Chordata</taxon>
        <taxon>Craniata</taxon>
        <taxon>Vertebrata</taxon>
        <taxon>Euteleostomi</taxon>
        <taxon>Actinopterygii</taxon>
        <taxon>Neopterygii</taxon>
        <taxon>Teleostei</taxon>
        <taxon>Neoteleostei</taxon>
        <taxon>Acanthomorphata</taxon>
        <taxon>Eupercaria</taxon>
        <taxon>Tetraodontiformes</taxon>
        <taxon>Tetradontoidea</taxon>
        <taxon>Tetraodontidae</taxon>
        <taxon>Takifugu</taxon>
    </lineage>
</organism>
<dbReference type="Gene3D" id="2.60.120.200">
    <property type="match status" value="1"/>
</dbReference>
<dbReference type="EMBL" id="SWLE01000018">
    <property type="protein sequence ID" value="TNM89150.1"/>
    <property type="molecule type" value="Genomic_DNA"/>
</dbReference>
<accession>A0A4Z2BDF1</accession>
<evidence type="ECO:0000256" key="2">
    <source>
        <dbReference type="ARBA" id="ARBA00022837"/>
    </source>
</evidence>
<feature type="domain" description="Pentraxin (PTX)" evidence="4">
    <location>
        <begin position="197"/>
        <end position="249"/>
    </location>
</feature>
<dbReference type="InterPro" id="IPR051005">
    <property type="entry name" value="Pentraxin_domain"/>
</dbReference>
<evidence type="ECO:0000259" key="4">
    <source>
        <dbReference type="Pfam" id="PF00354"/>
    </source>
</evidence>
<evidence type="ECO:0000256" key="1">
    <source>
        <dbReference type="ARBA" id="ARBA00022723"/>
    </source>
</evidence>
<reference evidence="5 6" key="1">
    <citation type="submission" date="2019-04" db="EMBL/GenBank/DDBJ databases">
        <title>The sequence and de novo assembly of Takifugu bimaculatus genome using PacBio and Hi-C technologies.</title>
        <authorList>
            <person name="Xu P."/>
            <person name="Liu B."/>
            <person name="Zhou Z."/>
        </authorList>
    </citation>
    <scope>NUCLEOTIDE SEQUENCE [LARGE SCALE GENOMIC DNA]</scope>
    <source>
        <strain evidence="5">TB-2018</strain>
        <tissue evidence="5">Muscle</tissue>
    </source>
</reference>
<evidence type="ECO:0000313" key="5">
    <source>
        <dbReference type="EMBL" id="TNM89150.1"/>
    </source>
</evidence>
<dbReference type="PANTHER" id="PTHR45869">
    <property type="entry name" value="C-REACTIVE PROTEIN-RELATED"/>
    <property type="match status" value="1"/>
</dbReference>
<proteinExistence type="predicted"/>
<feature type="signal peptide" evidence="3">
    <location>
        <begin position="1"/>
        <end position="16"/>
    </location>
</feature>
<evidence type="ECO:0000313" key="6">
    <source>
        <dbReference type="Proteomes" id="UP000516260"/>
    </source>
</evidence>
<dbReference type="AlphaFoldDB" id="A0A4Z2BDF1"/>
<gene>
    <name evidence="5" type="ORF">fugu_005405</name>
</gene>
<dbReference type="InterPro" id="IPR001759">
    <property type="entry name" value="PTX_dom"/>
</dbReference>
<dbReference type="GO" id="GO:0046872">
    <property type="term" value="F:metal ion binding"/>
    <property type="evidence" value="ECO:0007669"/>
    <property type="project" value="UniProtKB-KW"/>
</dbReference>
<comment type="caution">
    <text evidence="5">The sequence shown here is derived from an EMBL/GenBank/DDBJ whole genome shotgun (WGS) entry which is preliminary data.</text>
</comment>
<protein>
    <recommendedName>
        <fullName evidence="4">Pentraxin (PTX) domain-containing protein</fullName>
    </recommendedName>
</protein>
<dbReference type="PANTHER" id="PTHR45869:SF8">
    <property type="entry name" value="LAMG-LIKE JELLYROLL FOLD DOMAIN-CONTAINING PROTEIN"/>
    <property type="match status" value="1"/>
</dbReference>
<name>A0A4Z2BDF1_9TELE</name>
<keyword evidence="1" id="KW-0479">Metal-binding</keyword>
<dbReference type="Proteomes" id="UP000516260">
    <property type="component" value="Chromosome 5"/>
</dbReference>
<keyword evidence="2" id="KW-0106">Calcium</keyword>
<dbReference type="InterPro" id="IPR013320">
    <property type="entry name" value="ConA-like_dom_sf"/>
</dbReference>
<dbReference type="Pfam" id="PF00354">
    <property type="entry name" value="Pentaxin"/>
    <property type="match status" value="1"/>
</dbReference>